<gene>
    <name evidence="1" type="ORF">GJ700_05705</name>
</gene>
<keyword evidence="2" id="KW-1185">Reference proteome</keyword>
<dbReference type="PROSITE" id="PS51257">
    <property type="entry name" value="PROKAR_LIPOPROTEIN"/>
    <property type="match status" value="1"/>
</dbReference>
<organism evidence="1 2">
    <name type="scientific">Pseudoduganella rivuli</name>
    <dbReference type="NCBI Taxonomy" id="2666085"/>
    <lineage>
        <taxon>Bacteria</taxon>
        <taxon>Pseudomonadati</taxon>
        <taxon>Pseudomonadota</taxon>
        <taxon>Betaproteobacteria</taxon>
        <taxon>Burkholderiales</taxon>
        <taxon>Oxalobacteraceae</taxon>
        <taxon>Telluria group</taxon>
        <taxon>Pseudoduganella</taxon>
    </lineage>
</organism>
<evidence type="ECO:0008006" key="3">
    <source>
        <dbReference type="Google" id="ProtNLM"/>
    </source>
</evidence>
<name>A0A7X2IKM9_9BURK</name>
<sequence>MKRTICGGVVAAMLAGCAAQGGYQSRGEPAREQGSGGSQVGNAAAGAAVGAVAGCVLAKALGKKCAEGAAVGAALGAAIGWTTYSEKVAPAQAVNAEAQREGLVVPRNEIRLKDYQVYSTTATVRGGGEPVKVVGEIKLYGQAQRVPEVVQSMTLYKANGEKASDTPQIARVEKIDGAGQYRAVGVYKIPRGMEQGQYTVQSVLMLDGREVARRSAMFQVADNGGGPELFIAQR</sequence>
<evidence type="ECO:0000313" key="2">
    <source>
        <dbReference type="Proteomes" id="UP000446768"/>
    </source>
</evidence>
<dbReference type="EMBL" id="WKJJ01000003">
    <property type="protein sequence ID" value="MRV71213.1"/>
    <property type="molecule type" value="Genomic_DNA"/>
</dbReference>
<dbReference type="AlphaFoldDB" id="A0A7X2IKM9"/>
<accession>A0A7X2IKM9</accession>
<comment type="caution">
    <text evidence="1">The sequence shown here is derived from an EMBL/GenBank/DDBJ whole genome shotgun (WGS) entry which is preliminary data.</text>
</comment>
<dbReference type="RefSeq" id="WP_154371696.1">
    <property type="nucleotide sequence ID" value="NZ_WKJJ01000003.1"/>
</dbReference>
<proteinExistence type="predicted"/>
<reference evidence="1 2" key="1">
    <citation type="submission" date="2019-11" db="EMBL/GenBank/DDBJ databases">
        <title>Novel species isolated from a subtropical stream in China.</title>
        <authorList>
            <person name="Lu H."/>
        </authorList>
    </citation>
    <scope>NUCLEOTIDE SEQUENCE [LARGE SCALE GENOMIC DNA]</scope>
    <source>
        <strain evidence="1 2">FT92W</strain>
    </source>
</reference>
<evidence type="ECO:0000313" key="1">
    <source>
        <dbReference type="EMBL" id="MRV71213.1"/>
    </source>
</evidence>
<protein>
    <recommendedName>
        <fullName evidence="3">Glycine zipper domain-containing protein</fullName>
    </recommendedName>
</protein>
<dbReference type="Proteomes" id="UP000446768">
    <property type="component" value="Unassembled WGS sequence"/>
</dbReference>